<gene>
    <name evidence="2" type="ORF">CEX98_18780</name>
</gene>
<organism evidence="2 3">
    <name type="scientific">Pseudoalteromonas piscicida</name>
    <dbReference type="NCBI Taxonomy" id="43662"/>
    <lineage>
        <taxon>Bacteria</taxon>
        <taxon>Pseudomonadati</taxon>
        <taxon>Pseudomonadota</taxon>
        <taxon>Gammaproteobacteria</taxon>
        <taxon>Alteromonadales</taxon>
        <taxon>Pseudoalteromonadaceae</taxon>
        <taxon>Pseudoalteromonas</taxon>
    </lineage>
</organism>
<dbReference type="AlphaFoldDB" id="A0A2A5JL93"/>
<feature type="compositionally biased region" description="Basic and acidic residues" evidence="1">
    <location>
        <begin position="63"/>
        <end position="78"/>
    </location>
</feature>
<dbReference type="RefSeq" id="WP_099643549.1">
    <property type="nucleotide sequence ID" value="NZ_NKHF01000092.1"/>
</dbReference>
<dbReference type="Proteomes" id="UP000228621">
    <property type="component" value="Unassembled WGS sequence"/>
</dbReference>
<dbReference type="OrthoDB" id="6302671at2"/>
<proteinExistence type="predicted"/>
<evidence type="ECO:0000256" key="1">
    <source>
        <dbReference type="SAM" id="MobiDB-lite"/>
    </source>
</evidence>
<dbReference type="EMBL" id="NKHF01000092">
    <property type="protein sequence ID" value="PCK30200.1"/>
    <property type="molecule type" value="Genomic_DNA"/>
</dbReference>
<protein>
    <submittedName>
        <fullName evidence="2">Uncharacterized protein</fullName>
    </submittedName>
</protein>
<sequence>MNKTLVSLAVGSVAALLLIYTFSNQESSASEEKVRYPSQVKEDLQANIEIHKPVTSTPSSANHRGEVQENDVAEHDTTYWDQTPQLGKRSDDSTTTSTASNILDMPLKRLNTAVPLTNVEPTFSEHAIRYQGDLSTLRGLQVGEQFKTELLGKQIKATLKTANQTKDGNQYLAFTLNNGSNFKQLTLSYSKTGIRGKVVIDGMKYHLRAVDGTVLLMSYKDYIKLHDLEDHTEKER</sequence>
<reference evidence="3" key="1">
    <citation type="journal article" date="2019" name="Genome Announc.">
        <title>Draft Genome Sequence of Pseudoalteromonas piscicida Strain 36Y ROTHPW, an Hypersaline Seawater Isolate from the South Coast of Sonora, Mexico.</title>
        <authorList>
            <person name="Sanchez-Diaz R."/>
            <person name="Molina-Garza Z.J."/>
            <person name="Cruz-Suarez L.E."/>
            <person name="Selvin J."/>
            <person name="Kiran G.S."/>
            <person name="Ibarra-Gamez J.C."/>
            <person name="Gomez-Gil B."/>
            <person name="Galaviz-Silva L."/>
        </authorList>
    </citation>
    <scope>NUCLEOTIDE SEQUENCE [LARGE SCALE GENOMIC DNA]</scope>
    <source>
        <strain evidence="3">36Y_RITHPW</strain>
    </source>
</reference>
<name>A0A2A5JL93_PSEO7</name>
<evidence type="ECO:0000313" key="2">
    <source>
        <dbReference type="EMBL" id="PCK30200.1"/>
    </source>
</evidence>
<keyword evidence="3" id="KW-1185">Reference proteome</keyword>
<feature type="region of interest" description="Disordered" evidence="1">
    <location>
        <begin position="51"/>
        <end position="100"/>
    </location>
</feature>
<evidence type="ECO:0000313" key="3">
    <source>
        <dbReference type="Proteomes" id="UP000228621"/>
    </source>
</evidence>
<comment type="caution">
    <text evidence="2">The sequence shown here is derived from an EMBL/GenBank/DDBJ whole genome shotgun (WGS) entry which is preliminary data.</text>
</comment>
<accession>A0A2A5JL93</accession>